<protein>
    <submittedName>
        <fullName evidence="2">Uncharacterized protein</fullName>
    </submittedName>
</protein>
<dbReference type="EMBL" id="DS995721">
    <property type="protein sequence ID" value="EGE02124.1"/>
    <property type="molecule type" value="Genomic_DNA"/>
</dbReference>
<organism evidence="2 3">
    <name type="scientific">Trichophyton equinum (strain ATCC MYA-4606 / CBS 127.97)</name>
    <name type="common">Horse ringworm fungus</name>
    <dbReference type="NCBI Taxonomy" id="559882"/>
    <lineage>
        <taxon>Eukaryota</taxon>
        <taxon>Fungi</taxon>
        <taxon>Dikarya</taxon>
        <taxon>Ascomycota</taxon>
        <taxon>Pezizomycotina</taxon>
        <taxon>Eurotiomycetes</taxon>
        <taxon>Eurotiomycetidae</taxon>
        <taxon>Onygenales</taxon>
        <taxon>Arthrodermataceae</taxon>
        <taxon>Trichophyton</taxon>
    </lineage>
</organism>
<sequence>MDLSTRACLPLPDIKRDGRQGEVQRTGERGSGRSSTMELVGVDRRWDGSAMCHRGVRRGRQAWAGGSQSQRSSRRPCSQIGHARCQKKGVSRLPRTENRGCQATMHLSPA</sequence>
<evidence type="ECO:0000313" key="3">
    <source>
        <dbReference type="Proteomes" id="UP000009169"/>
    </source>
</evidence>
<feature type="region of interest" description="Disordered" evidence="1">
    <location>
        <begin position="1"/>
        <end position="42"/>
    </location>
</feature>
<dbReference type="Proteomes" id="UP000009169">
    <property type="component" value="Unassembled WGS sequence"/>
</dbReference>
<dbReference type="VEuPathDB" id="FungiDB:TEQG_01163"/>
<name>F2PJQ6_TRIEC</name>
<dbReference type="HOGENOM" id="CLU_2172846_0_0_1"/>
<proteinExistence type="predicted"/>
<evidence type="ECO:0000313" key="2">
    <source>
        <dbReference type="EMBL" id="EGE02124.1"/>
    </source>
</evidence>
<feature type="compositionally biased region" description="Basic and acidic residues" evidence="1">
    <location>
        <begin position="13"/>
        <end position="31"/>
    </location>
</feature>
<reference evidence="3" key="1">
    <citation type="journal article" date="2012" name="MBio">
        <title>Comparative genome analysis of Trichophyton rubrum and related dermatophytes reveals candidate genes involved in infection.</title>
        <authorList>
            <person name="Martinez D.A."/>
            <person name="Oliver B.G."/>
            <person name="Graeser Y."/>
            <person name="Goldberg J.M."/>
            <person name="Li W."/>
            <person name="Martinez-Rossi N.M."/>
            <person name="Monod M."/>
            <person name="Shelest E."/>
            <person name="Barton R.C."/>
            <person name="Birch E."/>
            <person name="Brakhage A.A."/>
            <person name="Chen Z."/>
            <person name="Gurr S.J."/>
            <person name="Heiman D."/>
            <person name="Heitman J."/>
            <person name="Kosti I."/>
            <person name="Rossi A."/>
            <person name="Saif S."/>
            <person name="Samalova M."/>
            <person name="Saunders C.W."/>
            <person name="Shea T."/>
            <person name="Summerbell R.C."/>
            <person name="Xu J."/>
            <person name="Young S."/>
            <person name="Zeng Q."/>
            <person name="Birren B.W."/>
            <person name="Cuomo C.A."/>
            <person name="White T.C."/>
        </authorList>
    </citation>
    <scope>NUCLEOTIDE SEQUENCE [LARGE SCALE GENOMIC DNA]</scope>
    <source>
        <strain evidence="3">ATCC MYA-4606 / CBS 127.97</strain>
    </source>
</reference>
<feature type="compositionally biased region" description="Low complexity" evidence="1">
    <location>
        <begin position="67"/>
        <end position="79"/>
    </location>
</feature>
<keyword evidence="3" id="KW-1185">Reference proteome</keyword>
<evidence type="ECO:0000256" key="1">
    <source>
        <dbReference type="SAM" id="MobiDB-lite"/>
    </source>
</evidence>
<gene>
    <name evidence="2" type="ORF">TEQG_01163</name>
</gene>
<feature type="region of interest" description="Disordered" evidence="1">
    <location>
        <begin position="58"/>
        <end position="110"/>
    </location>
</feature>
<accession>F2PJQ6</accession>
<dbReference type="AlphaFoldDB" id="F2PJQ6"/>